<dbReference type="Proteomes" id="UP000483672">
    <property type="component" value="Unassembled WGS sequence"/>
</dbReference>
<evidence type="ECO:0000313" key="2">
    <source>
        <dbReference type="Proteomes" id="UP000483672"/>
    </source>
</evidence>
<organism evidence="1 2">
    <name type="scientific">Orbilia oligospora</name>
    <name type="common">Nematode-trapping fungus</name>
    <name type="synonym">Arthrobotrys oligospora</name>
    <dbReference type="NCBI Taxonomy" id="2813651"/>
    <lineage>
        <taxon>Eukaryota</taxon>
        <taxon>Fungi</taxon>
        <taxon>Dikarya</taxon>
        <taxon>Ascomycota</taxon>
        <taxon>Pezizomycotina</taxon>
        <taxon>Orbiliomycetes</taxon>
        <taxon>Orbiliales</taxon>
        <taxon>Orbiliaceae</taxon>
        <taxon>Orbilia</taxon>
    </lineage>
</organism>
<dbReference type="AlphaFoldDB" id="A0A7C8V6K7"/>
<reference evidence="1 2" key="1">
    <citation type="submission" date="2019-06" db="EMBL/GenBank/DDBJ databases">
        <authorList>
            <person name="Palmer J.M."/>
        </authorList>
    </citation>
    <scope>NUCLEOTIDE SEQUENCE [LARGE SCALE GENOMIC DNA]</scope>
    <source>
        <strain evidence="1 2">TWF191</strain>
    </source>
</reference>
<proteinExistence type="predicted"/>
<evidence type="ECO:0000313" key="1">
    <source>
        <dbReference type="EMBL" id="KAF3231911.1"/>
    </source>
</evidence>
<comment type="caution">
    <text evidence="1">The sequence shown here is derived from an EMBL/GenBank/DDBJ whole genome shotgun (WGS) entry which is preliminary data.</text>
</comment>
<sequence length="296" mass="33825">MLPMIAVHLGWPYAIGPAAGRSIALYTADNRSSATASSFKRLQVQLERPRAFVPGQYFLYDQSRLSFLAYLGLRIPQKVFISEVITVRQRNFPIFEVPGPAARSVTLEHKLYIEGPYGGLDIPAFTKWSKFFVLVAEDLGLGRQLFLLEEIIQQQYSQPIKLFLIWIIRRRRHVDSLINFYGWSMKEKPGNIECKVRKRQRIQLFIKIYGASLRVGFNEDNNNIYIDTNPQRYEHDCIPLIRDGIGWNGHGLKEGDFGSTSLSVCGSPRMIAGFDVLKNDWKALQNLKVLDTAVLD</sequence>
<name>A0A7C8V6K7_ORBOL</name>
<dbReference type="EMBL" id="WIPF01000002">
    <property type="protein sequence ID" value="KAF3231911.1"/>
    <property type="molecule type" value="Genomic_DNA"/>
</dbReference>
<accession>A0A7C8V6K7</accession>
<gene>
    <name evidence="1" type="ORF">TWF191_003887</name>
</gene>
<protein>
    <submittedName>
        <fullName evidence="1">Uncharacterized protein</fullName>
    </submittedName>
</protein>